<reference evidence="3 4" key="1">
    <citation type="journal article" date="2015" name="Genome Announc.">
        <title>Expanding the biotechnology potential of lactobacilli through comparative genomics of 213 strains and associated genera.</title>
        <authorList>
            <person name="Sun Z."/>
            <person name="Harris H.M."/>
            <person name="McCann A."/>
            <person name="Guo C."/>
            <person name="Argimon S."/>
            <person name="Zhang W."/>
            <person name="Yang X."/>
            <person name="Jeffery I.B."/>
            <person name="Cooney J.C."/>
            <person name="Kagawa T.F."/>
            <person name="Liu W."/>
            <person name="Song Y."/>
            <person name="Salvetti E."/>
            <person name="Wrobel A."/>
            <person name="Rasinkangas P."/>
            <person name="Parkhill J."/>
            <person name="Rea M.C."/>
            <person name="O'Sullivan O."/>
            <person name="Ritari J."/>
            <person name="Douillard F.P."/>
            <person name="Paul Ross R."/>
            <person name="Yang R."/>
            <person name="Briner A.E."/>
            <person name="Felis G.E."/>
            <person name="de Vos W.M."/>
            <person name="Barrangou R."/>
            <person name="Klaenhammer T.R."/>
            <person name="Caufield P.W."/>
            <person name="Cui Y."/>
            <person name="Zhang H."/>
            <person name="O'Toole P.W."/>
        </authorList>
    </citation>
    <scope>NUCLEOTIDE SEQUENCE [LARGE SCALE GENOMIC DNA]</scope>
    <source>
        <strain evidence="3 4">DSM 22698</strain>
    </source>
</reference>
<dbReference type="InterPro" id="IPR036754">
    <property type="entry name" value="YbaK/aa-tRNA-synt-asso_dom_sf"/>
</dbReference>
<dbReference type="Gene3D" id="3.90.960.10">
    <property type="entry name" value="YbaK/aminoacyl-tRNA synthetase-associated domain"/>
    <property type="match status" value="1"/>
</dbReference>
<dbReference type="InterPro" id="IPR007214">
    <property type="entry name" value="YbaK/aa-tRNA-synth-assoc-dom"/>
</dbReference>
<comment type="caution">
    <text evidence="3">The sequence shown here is derived from an EMBL/GenBank/DDBJ whole genome shotgun (WGS) entry which is preliminary data.</text>
</comment>
<gene>
    <name evidence="3" type="ORF">FD19_GL000682</name>
</gene>
<accession>A0A0R2CEF8</accession>
<evidence type="ECO:0000256" key="1">
    <source>
        <dbReference type="ARBA" id="ARBA00022917"/>
    </source>
</evidence>
<dbReference type="GO" id="GO:0006412">
    <property type="term" value="P:translation"/>
    <property type="evidence" value="ECO:0007669"/>
    <property type="project" value="UniProtKB-KW"/>
</dbReference>
<feature type="domain" description="YbaK/aminoacyl-tRNA synthetase-associated" evidence="2">
    <location>
        <begin position="37"/>
        <end position="149"/>
    </location>
</feature>
<proteinExistence type="predicted"/>
<protein>
    <recommendedName>
        <fullName evidence="2">YbaK/aminoacyl-tRNA synthetase-associated domain-containing protein</fullName>
    </recommendedName>
</protein>
<dbReference type="Proteomes" id="UP000051789">
    <property type="component" value="Unassembled WGS sequence"/>
</dbReference>
<evidence type="ECO:0000313" key="3">
    <source>
        <dbReference type="EMBL" id="KRM88388.1"/>
    </source>
</evidence>
<sequence>MEGKGGMRQMALPKQYLQRLDSLRIHYEVVGSAAASPTPTGTKVMVVSNECLAVQGQPVLVLQAARYQVDRHKLATIYGVDADSIQPATPTQLTAVGATSGHVSALTLPEDTHVPVVLSRQLVGRAALAFDLGAADQLVVISSADLLRFLRNLGVAPRITSVEGVAVQED</sequence>
<dbReference type="EMBL" id="AYZK01000001">
    <property type="protein sequence ID" value="KRM88388.1"/>
    <property type="molecule type" value="Genomic_DNA"/>
</dbReference>
<evidence type="ECO:0000313" key="4">
    <source>
        <dbReference type="Proteomes" id="UP000051789"/>
    </source>
</evidence>
<dbReference type="SUPFAM" id="SSF55826">
    <property type="entry name" value="YbaK/ProRS associated domain"/>
    <property type="match status" value="1"/>
</dbReference>
<keyword evidence="1" id="KW-0648">Protein biosynthesis</keyword>
<dbReference type="Pfam" id="PF04073">
    <property type="entry name" value="tRNA_edit"/>
    <property type="match status" value="1"/>
</dbReference>
<name>A0A0R2CEF8_9LACO</name>
<keyword evidence="4" id="KW-1185">Reference proteome</keyword>
<dbReference type="GO" id="GO:0002161">
    <property type="term" value="F:aminoacyl-tRNA deacylase activity"/>
    <property type="evidence" value="ECO:0007669"/>
    <property type="project" value="InterPro"/>
</dbReference>
<dbReference type="OrthoDB" id="9798587at2"/>
<dbReference type="STRING" id="1423810.FD19_GL000682"/>
<dbReference type="PATRIC" id="fig|1423810.4.peg.699"/>
<dbReference type="AlphaFoldDB" id="A0A0R2CEF8"/>
<evidence type="ECO:0000259" key="2">
    <source>
        <dbReference type="Pfam" id="PF04073"/>
    </source>
</evidence>
<organism evidence="3 4">
    <name type="scientific">Lacticaseibacillus thailandensis DSM 22698 = JCM 13996</name>
    <dbReference type="NCBI Taxonomy" id="1423810"/>
    <lineage>
        <taxon>Bacteria</taxon>
        <taxon>Bacillati</taxon>
        <taxon>Bacillota</taxon>
        <taxon>Bacilli</taxon>
        <taxon>Lactobacillales</taxon>
        <taxon>Lactobacillaceae</taxon>
        <taxon>Lacticaseibacillus</taxon>
    </lineage>
</organism>